<dbReference type="GO" id="GO:0005886">
    <property type="term" value="C:plasma membrane"/>
    <property type="evidence" value="ECO:0007669"/>
    <property type="project" value="UniProtKB-SubCell"/>
</dbReference>
<evidence type="ECO:0000256" key="5">
    <source>
        <dbReference type="HAMAP-Rule" id="MF_00189"/>
    </source>
</evidence>
<evidence type="ECO:0000313" key="8">
    <source>
        <dbReference type="Proteomes" id="UP000248148"/>
    </source>
</evidence>
<gene>
    <name evidence="5" type="primary">yciB</name>
    <name evidence="7" type="ORF">BJ122_11447</name>
</gene>
<dbReference type="RefSeq" id="WP_430694781.1">
    <property type="nucleotide sequence ID" value="NZ_QJTI01000014.1"/>
</dbReference>
<proteinExistence type="inferred from homology"/>
<keyword evidence="4 5" id="KW-0472">Membrane</keyword>
<dbReference type="EMBL" id="QJTI01000014">
    <property type="protein sequence ID" value="PYF02132.1"/>
    <property type="molecule type" value="Genomic_DNA"/>
</dbReference>
<feature type="transmembrane region" description="Helical" evidence="5">
    <location>
        <begin position="95"/>
        <end position="115"/>
    </location>
</feature>
<keyword evidence="3 5" id="KW-1133">Transmembrane helix</keyword>
<accession>A0A318TAI5</accession>
<evidence type="ECO:0000256" key="3">
    <source>
        <dbReference type="ARBA" id="ARBA00022989"/>
    </source>
</evidence>
<sequence length="218" mass="24596">MDNNTVLQPNRPHPLFKIATEVGPLLVFFFVNAKFHLFVATGAFMVAVLVAIAVSYWVTRHIPMMTIVTAVVVIVFGALTLLLQDETFIKMKPTIIYTLFAAVLGGGLLFGRSFIAIMFDQMFNLTPQGWRTLTWRWALWFLAMAVVNEIVWRTQSTDFWVAFKVFGMVPLTMAFAVTQMPFIKRHQLEPVTLEQSAADEGDVSKDELKNATRESSKG</sequence>
<comment type="function">
    <text evidence="5">Plays a role in cell envelope biogenesis, maintenance of cell envelope integrity and membrane homeostasis.</text>
</comment>
<dbReference type="Pfam" id="PF04279">
    <property type="entry name" value="IspA"/>
    <property type="match status" value="1"/>
</dbReference>
<feature type="transmembrane region" description="Helical" evidence="5">
    <location>
        <begin position="38"/>
        <end position="58"/>
    </location>
</feature>
<feature type="transmembrane region" description="Helical" evidence="5">
    <location>
        <begin position="159"/>
        <end position="177"/>
    </location>
</feature>
<feature type="region of interest" description="Disordered" evidence="6">
    <location>
        <begin position="195"/>
        <end position="218"/>
    </location>
</feature>
<evidence type="ECO:0000256" key="4">
    <source>
        <dbReference type="ARBA" id="ARBA00023136"/>
    </source>
</evidence>
<dbReference type="NCBIfam" id="NF001323">
    <property type="entry name" value="PRK00259.1-1"/>
    <property type="match status" value="1"/>
</dbReference>
<reference evidence="7 8" key="1">
    <citation type="submission" date="2018-06" db="EMBL/GenBank/DDBJ databases">
        <title>Genomic Encyclopedia of Archaeal and Bacterial Type Strains, Phase II (KMG-II): from individual species to whole genera.</title>
        <authorList>
            <person name="Goeker M."/>
        </authorList>
    </citation>
    <scope>NUCLEOTIDE SEQUENCE [LARGE SCALE GENOMIC DNA]</scope>
    <source>
        <strain evidence="7 8">JCM 11668</strain>
    </source>
</reference>
<evidence type="ECO:0000256" key="2">
    <source>
        <dbReference type="ARBA" id="ARBA00022692"/>
    </source>
</evidence>
<dbReference type="HAMAP" id="MF_00189">
    <property type="entry name" value="YciB"/>
    <property type="match status" value="1"/>
</dbReference>
<protein>
    <recommendedName>
        <fullName evidence="5">Inner membrane-spanning protein YciB</fullName>
    </recommendedName>
</protein>
<dbReference type="PANTHER" id="PTHR36917:SF1">
    <property type="entry name" value="INNER MEMBRANE-SPANNING PROTEIN YCIB"/>
    <property type="match status" value="1"/>
</dbReference>
<evidence type="ECO:0000313" key="7">
    <source>
        <dbReference type="EMBL" id="PYF02132.1"/>
    </source>
</evidence>
<dbReference type="PANTHER" id="PTHR36917">
    <property type="entry name" value="INTRACELLULAR SEPTATION PROTEIN A-RELATED"/>
    <property type="match status" value="1"/>
</dbReference>
<keyword evidence="1 5" id="KW-1003">Cell membrane</keyword>
<comment type="caution">
    <text evidence="7">The sequence shown here is derived from an EMBL/GenBank/DDBJ whole genome shotgun (WGS) entry which is preliminary data.</text>
</comment>
<evidence type="ECO:0000256" key="1">
    <source>
        <dbReference type="ARBA" id="ARBA00022475"/>
    </source>
</evidence>
<feature type="transmembrane region" description="Helical" evidence="5">
    <location>
        <begin position="135"/>
        <end position="152"/>
    </location>
</feature>
<keyword evidence="2 5" id="KW-0812">Transmembrane</keyword>
<dbReference type="NCBIfam" id="TIGR00997">
    <property type="entry name" value="ispZ"/>
    <property type="match status" value="1"/>
</dbReference>
<dbReference type="Proteomes" id="UP000248148">
    <property type="component" value="Unassembled WGS sequence"/>
</dbReference>
<comment type="subcellular location">
    <subcellularLocation>
        <location evidence="5">Cell inner membrane</location>
        <topology evidence="5">Multi-pass membrane protein</topology>
    </subcellularLocation>
</comment>
<feature type="transmembrane region" description="Helical" evidence="5">
    <location>
        <begin position="64"/>
        <end position="83"/>
    </location>
</feature>
<name>A0A318TAI5_9BRAD</name>
<evidence type="ECO:0000256" key="6">
    <source>
        <dbReference type="SAM" id="MobiDB-lite"/>
    </source>
</evidence>
<comment type="similarity">
    <text evidence="5">Belongs to the YciB family.</text>
</comment>
<dbReference type="AlphaFoldDB" id="A0A318TAI5"/>
<feature type="compositionally biased region" description="Basic and acidic residues" evidence="6">
    <location>
        <begin position="202"/>
        <end position="218"/>
    </location>
</feature>
<keyword evidence="5" id="KW-0997">Cell inner membrane</keyword>
<organism evidence="7 8">
    <name type="scientific">Rhodopseudomonas faecalis</name>
    <dbReference type="NCBI Taxonomy" id="99655"/>
    <lineage>
        <taxon>Bacteria</taxon>
        <taxon>Pseudomonadati</taxon>
        <taxon>Pseudomonadota</taxon>
        <taxon>Alphaproteobacteria</taxon>
        <taxon>Hyphomicrobiales</taxon>
        <taxon>Nitrobacteraceae</taxon>
        <taxon>Rhodopseudomonas</taxon>
    </lineage>
</organism>
<dbReference type="InterPro" id="IPR006008">
    <property type="entry name" value="YciB"/>
</dbReference>
<keyword evidence="8" id="KW-1185">Reference proteome</keyword>